<sequence>MVPTRATDAGEEFLSKLLDSTAALGINGISCCGNPGTRAPTAAEAPAAAVEVVDGPGLAEAVAPPDDVGAAPWDAVLAGDDPQAETVNATPVASKARLTG</sequence>
<protein>
    <submittedName>
        <fullName evidence="2">Uncharacterized protein</fullName>
    </submittedName>
</protein>
<dbReference type="Proteomes" id="UP001589702">
    <property type="component" value="Unassembled WGS sequence"/>
</dbReference>
<organism evidence="2 3">
    <name type="scientific">Arthrobacter ramosus</name>
    <dbReference type="NCBI Taxonomy" id="1672"/>
    <lineage>
        <taxon>Bacteria</taxon>
        <taxon>Bacillati</taxon>
        <taxon>Actinomycetota</taxon>
        <taxon>Actinomycetes</taxon>
        <taxon>Micrococcales</taxon>
        <taxon>Micrococcaceae</taxon>
        <taxon>Arthrobacter</taxon>
    </lineage>
</organism>
<dbReference type="RefSeq" id="WP_308193893.1">
    <property type="nucleotide sequence ID" value="NZ_BAAAWN010000001.1"/>
</dbReference>
<gene>
    <name evidence="2" type="ORF">ACFFP1_23945</name>
</gene>
<evidence type="ECO:0000256" key="1">
    <source>
        <dbReference type="SAM" id="MobiDB-lite"/>
    </source>
</evidence>
<evidence type="ECO:0000313" key="2">
    <source>
        <dbReference type="EMBL" id="MFB9822530.1"/>
    </source>
</evidence>
<dbReference type="EMBL" id="JBHMBC010000043">
    <property type="protein sequence ID" value="MFB9822530.1"/>
    <property type="molecule type" value="Genomic_DNA"/>
</dbReference>
<evidence type="ECO:0000313" key="3">
    <source>
        <dbReference type="Proteomes" id="UP001589702"/>
    </source>
</evidence>
<reference evidence="2 3" key="1">
    <citation type="submission" date="2024-09" db="EMBL/GenBank/DDBJ databases">
        <authorList>
            <person name="Sun Q."/>
            <person name="Mori K."/>
        </authorList>
    </citation>
    <scope>NUCLEOTIDE SEQUENCE [LARGE SCALE GENOMIC DNA]</scope>
    <source>
        <strain evidence="2 3">JCM 1334</strain>
    </source>
</reference>
<keyword evidence="3" id="KW-1185">Reference proteome</keyword>
<accession>A0ABV5Y8Y2</accession>
<feature type="region of interest" description="Disordered" evidence="1">
    <location>
        <begin position="81"/>
        <end position="100"/>
    </location>
</feature>
<proteinExistence type="predicted"/>
<comment type="caution">
    <text evidence="2">The sequence shown here is derived from an EMBL/GenBank/DDBJ whole genome shotgun (WGS) entry which is preliminary data.</text>
</comment>
<name>A0ABV5Y8Y2_ARTRM</name>